<dbReference type="OrthoDB" id="186853at2157"/>
<dbReference type="EMBL" id="SHMP01000008">
    <property type="protein sequence ID" value="RZV06394.1"/>
    <property type="molecule type" value="Genomic_DNA"/>
</dbReference>
<protein>
    <recommendedName>
        <fullName evidence="1">DUF7511 domain-containing protein</fullName>
    </recommendedName>
</protein>
<proteinExistence type="predicted"/>
<organism evidence="2 3">
    <name type="scientific">Natrinema hispanicum</name>
    <dbReference type="NCBI Taxonomy" id="392421"/>
    <lineage>
        <taxon>Archaea</taxon>
        <taxon>Methanobacteriati</taxon>
        <taxon>Methanobacteriota</taxon>
        <taxon>Stenosarchaea group</taxon>
        <taxon>Halobacteria</taxon>
        <taxon>Halobacteriales</taxon>
        <taxon>Natrialbaceae</taxon>
        <taxon>Natrinema</taxon>
    </lineage>
</organism>
<dbReference type="RefSeq" id="WP_130501702.1">
    <property type="nucleotide sequence ID" value="NZ_SHMP01000008.1"/>
</dbReference>
<dbReference type="AlphaFoldDB" id="A0A482Y701"/>
<dbReference type="Proteomes" id="UP000291097">
    <property type="component" value="Unassembled WGS sequence"/>
</dbReference>
<dbReference type="InterPro" id="IPR055933">
    <property type="entry name" value="DUF7511"/>
</dbReference>
<feature type="domain" description="DUF7511" evidence="1">
    <location>
        <begin position="18"/>
        <end position="63"/>
    </location>
</feature>
<reference evidence="2 3" key="1">
    <citation type="submission" date="2019-02" db="EMBL/GenBank/DDBJ databases">
        <title>Genomic Encyclopedia of Archaeal and Bacterial Type Strains, Phase II (KMG-II): from individual species to whole genera.</title>
        <authorList>
            <person name="Goeker M."/>
        </authorList>
    </citation>
    <scope>NUCLEOTIDE SEQUENCE [LARGE SCALE GENOMIC DNA]</scope>
    <source>
        <strain evidence="2 3">DSM 18328</strain>
    </source>
</reference>
<evidence type="ECO:0000259" key="1">
    <source>
        <dbReference type="Pfam" id="PF24351"/>
    </source>
</evidence>
<dbReference type="Pfam" id="PF24351">
    <property type="entry name" value="DUF7511"/>
    <property type="match status" value="1"/>
</dbReference>
<evidence type="ECO:0000313" key="3">
    <source>
        <dbReference type="Proteomes" id="UP000291097"/>
    </source>
</evidence>
<accession>A0A482Y701</accession>
<gene>
    <name evidence="2" type="ORF">BDK88_3946</name>
</gene>
<sequence>MDEIPENAPSTDISDQNELIHVLIEDPGEADKCVFFPENARCDELHAKWILALEDSHVHLKDAQ</sequence>
<evidence type="ECO:0000313" key="2">
    <source>
        <dbReference type="EMBL" id="RZV06394.1"/>
    </source>
</evidence>
<name>A0A482Y701_9EURY</name>
<comment type="caution">
    <text evidence="2">The sequence shown here is derived from an EMBL/GenBank/DDBJ whole genome shotgun (WGS) entry which is preliminary data.</text>
</comment>